<protein>
    <recommendedName>
        <fullName evidence="10">WD repeat protein mio zinc-ribbon like domain-containing protein</fullName>
    </recommendedName>
</protein>
<organism evidence="8 9">
    <name type="scientific">Polyplax serrata</name>
    <name type="common">Common mouse louse</name>
    <dbReference type="NCBI Taxonomy" id="468196"/>
    <lineage>
        <taxon>Eukaryota</taxon>
        <taxon>Metazoa</taxon>
        <taxon>Ecdysozoa</taxon>
        <taxon>Arthropoda</taxon>
        <taxon>Hexapoda</taxon>
        <taxon>Insecta</taxon>
        <taxon>Pterygota</taxon>
        <taxon>Neoptera</taxon>
        <taxon>Paraneoptera</taxon>
        <taxon>Psocodea</taxon>
        <taxon>Troctomorpha</taxon>
        <taxon>Phthiraptera</taxon>
        <taxon>Anoplura</taxon>
        <taxon>Polyplacidae</taxon>
        <taxon>Polyplax</taxon>
    </lineage>
</organism>
<dbReference type="InterPro" id="IPR036322">
    <property type="entry name" value="WD40_repeat_dom_sf"/>
</dbReference>
<sequence>MGSVGLEILWSPVHPDKFITWGTEIYLYQISPTKEVPDSPQLKTSTTNPATLLATNSAHRYIKCIDICPQKDNDILLAVGQANGKVVLASFGSFNCDAVGREFAPLHPRQCNSVAWNPVDTNVIAVGLEKFRNEPAVSLWDAFRCPHHLTDEFHKSNVKAILETGISETANSLGWINPSCLAVGFNNKSLKIIDRRDSTKVINSTMTKAVYGINVEAHNENTLASFFENQICVWDMRNFEKPISTIIRVKPISKIFWCPTRPNRLASLQRDSSIIMLHDLQMAAVGTEDVEPTLLERAIQPISGHNITSFSWHPSCESRLLTISLSGSITDYTVAERITLNWLPCSQLIWTYGRKSLKVLKENDNLYSSMNDISVKIKKRAISNYGLKQELYKNGDLAEDEALKNLWYWLHLSRSLVEKGVVKSSSSRHPGVINVINLDGLKSRAEPLTWPDVINSAYIRTYRSEERDAALQLCGWKFERDSSALVEFVETLQARGLYSRAAAIAVFNLRLRLAIKVLTAEEENQNKQNKTSNLSVVAMALSGFTDERTSIWREHCVLSRARLTDPYLRASFAFLTAENENYDNVLNETGMAVEDRVGFACTFLNDSKLVEFLLKLTETLIDEGDLAGMLLTGASIEGAKLLQKYLDLTGDVQSVSLLAVRAFPLEIQLDPNVQNWFASYQQILDSRRLWDQRAHFDLTLNTASQCERLQQQVFVSCNFCGKSISAYIQGVSRTRAQYARVGPTNNKLKMSSCPNCRKPLPRCAICLAHMGTSLNVGEKFSDKKVSDLSSWFTWCQSCRHGGHAGHVSSWFEKHIECPVTGCSCQRYFKMIRRSPTRIELKIDDLQEFERVREKLLEKKKEEEQKKQGKTRDERIGYYVRQKSLMGQP</sequence>
<accession>A0AAN8XLQ1</accession>
<dbReference type="GO" id="GO:0005737">
    <property type="term" value="C:cytoplasm"/>
    <property type="evidence" value="ECO:0007669"/>
    <property type="project" value="TreeGrafter"/>
</dbReference>
<evidence type="ECO:0000256" key="1">
    <source>
        <dbReference type="ARBA" id="ARBA00009713"/>
    </source>
</evidence>
<keyword evidence="2" id="KW-0853">WD repeat</keyword>
<feature type="domain" description="MIOS-like alpha-solenoid" evidence="7">
    <location>
        <begin position="377"/>
        <end position="603"/>
    </location>
</feature>
<dbReference type="GO" id="GO:0005680">
    <property type="term" value="C:anaphase-promoting complex"/>
    <property type="evidence" value="ECO:0007669"/>
    <property type="project" value="InterPro"/>
</dbReference>
<evidence type="ECO:0000259" key="7">
    <source>
        <dbReference type="Pfam" id="PF21719"/>
    </source>
</evidence>
<dbReference type="GO" id="GO:0031145">
    <property type="term" value="P:anaphase-promoting complex-dependent catabolic process"/>
    <property type="evidence" value="ECO:0007669"/>
    <property type="project" value="InterPro"/>
</dbReference>
<dbReference type="InterPro" id="IPR031488">
    <property type="entry name" value="Zn_ribbon_mio"/>
</dbReference>
<comment type="similarity">
    <text evidence="1">Belongs to the WD repeat mio family.</text>
</comment>
<dbReference type="InterPro" id="IPR037593">
    <property type="entry name" value="MIOS/Sea4"/>
</dbReference>
<dbReference type="EMBL" id="JAWJWE010000002">
    <property type="protein sequence ID" value="KAK6643089.1"/>
    <property type="molecule type" value="Genomic_DNA"/>
</dbReference>
<dbReference type="Pfam" id="PF21719">
    <property type="entry name" value="MIOS_a-sol"/>
    <property type="match status" value="1"/>
</dbReference>
<dbReference type="Gene3D" id="2.130.10.10">
    <property type="entry name" value="YVTN repeat-like/Quinoprotein amine dehydrogenase"/>
    <property type="match status" value="1"/>
</dbReference>
<dbReference type="GO" id="GO:0034198">
    <property type="term" value="P:cellular response to amino acid starvation"/>
    <property type="evidence" value="ECO:0007669"/>
    <property type="project" value="TreeGrafter"/>
</dbReference>
<evidence type="ECO:0000313" key="8">
    <source>
        <dbReference type="EMBL" id="KAK6643089.1"/>
    </source>
</evidence>
<proteinExistence type="inferred from homology"/>
<evidence type="ECO:0008006" key="10">
    <source>
        <dbReference type="Google" id="ProtNLM"/>
    </source>
</evidence>
<name>A0AAN8XLQ1_POLSC</name>
<keyword evidence="4" id="KW-0833">Ubl conjugation pathway</keyword>
<dbReference type="PANTHER" id="PTHR16453">
    <property type="entry name" value="WD40 DOMAIN-CONTAINING PROTEIN MIO FAMILY MEMBER"/>
    <property type="match status" value="1"/>
</dbReference>
<reference evidence="8 9" key="1">
    <citation type="submission" date="2023-10" db="EMBL/GenBank/DDBJ databases">
        <title>Genomes of two closely related lineages of the louse Polyplax serrata with different host specificities.</title>
        <authorList>
            <person name="Martinu J."/>
            <person name="Tarabai H."/>
            <person name="Stefka J."/>
            <person name="Hypsa V."/>
        </authorList>
    </citation>
    <scope>NUCLEOTIDE SEQUENCE [LARGE SCALE GENOMIC DNA]</scope>
    <source>
        <strain evidence="8">HR10_N</strain>
    </source>
</reference>
<evidence type="ECO:0000256" key="3">
    <source>
        <dbReference type="ARBA" id="ARBA00022737"/>
    </source>
</evidence>
<evidence type="ECO:0000259" key="6">
    <source>
        <dbReference type="Pfam" id="PF17034"/>
    </source>
</evidence>
<feature type="region of interest" description="Disordered" evidence="5">
    <location>
        <begin position="858"/>
        <end position="888"/>
    </location>
</feature>
<dbReference type="PANTHER" id="PTHR16453:SF9">
    <property type="entry name" value="GATOR COMPLEX PROTEIN MIOS"/>
    <property type="match status" value="1"/>
</dbReference>
<comment type="caution">
    <text evidence="8">The sequence shown here is derived from an EMBL/GenBank/DDBJ whole genome shotgun (WGS) entry which is preliminary data.</text>
</comment>
<dbReference type="SUPFAM" id="SSF50978">
    <property type="entry name" value="WD40 repeat-like"/>
    <property type="match status" value="1"/>
</dbReference>
<evidence type="ECO:0000256" key="4">
    <source>
        <dbReference type="ARBA" id="ARBA00022786"/>
    </source>
</evidence>
<evidence type="ECO:0000256" key="2">
    <source>
        <dbReference type="ARBA" id="ARBA00022574"/>
    </source>
</evidence>
<dbReference type="GO" id="GO:1904263">
    <property type="term" value="P:positive regulation of TORC1 signaling"/>
    <property type="evidence" value="ECO:0007669"/>
    <property type="project" value="TreeGrafter"/>
</dbReference>
<feature type="domain" description="GATOR2 complex protein MIO zinc-ribbon like" evidence="6">
    <location>
        <begin position="717"/>
        <end position="825"/>
    </location>
</feature>
<dbReference type="InterPro" id="IPR015943">
    <property type="entry name" value="WD40/YVTN_repeat-like_dom_sf"/>
</dbReference>
<dbReference type="InterPro" id="IPR018860">
    <property type="entry name" value="APC_suCDC26"/>
</dbReference>
<dbReference type="Pfam" id="PF10471">
    <property type="entry name" value="ANAPC_CDC26"/>
    <property type="match status" value="1"/>
</dbReference>
<dbReference type="CDD" id="cd16691">
    <property type="entry name" value="mRING-H2-C3H3C2_Mio"/>
    <property type="match status" value="1"/>
</dbReference>
<dbReference type="Proteomes" id="UP001372834">
    <property type="component" value="Unassembled WGS sequence"/>
</dbReference>
<dbReference type="Pfam" id="PF17034">
    <property type="entry name" value="zinc_ribbon_16"/>
    <property type="match status" value="1"/>
</dbReference>
<evidence type="ECO:0000256" key="5">
    <source>
        <dbReference type="SAM" id="MobiDB-lite"/>
    </source>
</evidence>
<dbReference type="AlphaFoldDB" id="A0AAN8XLQ1"/>
<evidence type="ECO:0000313" key="9">
    <source>
        <dbReference type="Proteomes" id="UP001372834"/>
    </source>
</evidence>
<gene>
    <name evidence="8" type="ORF">RUM43_004592</name>
</gene>
<dbReference type="InterPro" id="IPR049092">
    <property type="entry name" value="MIOS_a-sol"/>
</dbReference>
<keyword evidence="3" id="KW-0677">Repeat</keyword>
<dbReference type="Pfam" id="PF21720">
    <property type="entry name" value="MIOS_WD40"/>
    <property type="match status" value="1"/>
</dbReference>
<feature type="compositionally biased region" description="Basic and acidic residues" evidence="5">
    <location>
        <begin position="858"/>
        <end position="875"/>
    </location>
</feature>